<dbReference type="SUPFAM" id="SSF57701">
    <property type="entry name" value="Zn2/Cys6 DNA-binding domain"/>
    <property type="match status" value="1"/>
</dbReference>
<keyword evidence="5" id="KW-0804">Transcription</keyword>
<dbReference type="InterPro" id="IPR001138">
    <property type="entry name" value="Zn2Cys6_DnaBD"/>
</dbReference>
<evidence type="ECO:0000313" key="9">
    <source>
        <dbReference type="Proteomes" id="UP000770015"/>
    </source>
</evidence>
<dbReference type="GO" id="GO:0003677">
    <property type="term" value="F:DNA binding"/>
    <property type="evidence" value="ECO:0007669"/>
    <property type="project" value="UniProtKB-KW"/>
</dbReference>
<dbReference type="InterPro" id="IPR052360">
    <property type="entry name" value="Transcr_Regulatory_Proteins"/>
</dbReference>
<keyword evidence="4" id="KW-0238">DNA-binding</keyword>
<keyword evidence="9" id="KW-1185">Reference proteome</keyword>
<dbReference type="InterPro" id="IPR036864">
    <property type="entry name" value="Zn2-C6_fun-type_DNA-bd_sf"/>
</dbReference>
<dbReference type="PANTHER" id="PTHR36206">
    <property type="entry name" value="ASPERCRYPTIN BIOSYNTHESIS CLUSTER-SPECIFIC TRANSCRIPTION REGULATOR ATNN-RELATED"/>
    <property type="match status" value="1"/>
</dbReference>
<gene>
    <name evidence="8" type="ORF">F5X68DRAFT_170675</name>
</gene>
<evidence type="ECO:0000256" key="1">
    <source>
        <dbReference type="ARBA" id="ARBA00022723"/>
    </source>
</evidence>
<dbReference type="Proteomes" id="UP000770015">
    <property type="component" value="Unassembled WGS sequence"/>
</dbReference>
<dbReference type="OrthoDB" id="3598904at2759"/>
<keyword evidence="6" id="KW-0539">Nucleus</keyword>
<dbReference type="AlphaFoldDB" id="A0A9P9AA36"/>
<dbReference type="PANTHER" id="PTHR36206:SF12">
    <property type="entry name" value="ASPERCRYPTIN BIOSYNTHESIS CLUSTER-SPECIFIC TRANSCRIPTION REGULATOR ATNN-RELATED"/>
    <property type="match status" value="1"/>
</dbReference>
<proteinExistence type="predicted"/>
<protein>
    <recommendedName>
        <fullName evidence="7">Zn(2)-C6 fungal-type domain-containing protein</fullName>
    </recommendedName>
</protein>
<evidence type="ECO:0000259" key="7">
    <source>
        <dbReference type="PROSITE" id="PS50048"/>
    </source>
</evidence>
<evidence type="ECO:0000256" key="3">
    <source>
        <dbReference type="ARBA" id="ARBA00023015"/>
    </source>
</evidence>
<dbReference type="CDD" id="cd00067">
    <property type="entry name" value="GAL4"/>
    <property type="match status" value="1"/>
</dbReference>
<dbReference type="PROSITE" id="PS50048">
    <property type="entry name" value="ZN2_CY6_FUNGAL_2"/>
    <property type="match status" value="1"/>
</dbReference>
<evidence type="ECO:0000256" key="2">
    <source>
        <dbReference type="ARBA" id="ARBA00022833"/>
    </source>
</evidence>
<keyword evidence="2" id="KW-0862">Zinc</keyword>
<evidence type="ECO:0000256" key="4">
    <source>
        <dbReference type="ARBA" id="ARBA00023125"/>
    </source>
</evidence>
<dbReference type="Gene3D" id="4.10.240.10">
    <property type="entry name" value="Zn(2)-C6 fungal-type DNA-binding domain"/>
    <property type="match status" value="1"/>
</dbReference>
<keyword evidence="3" id="KW-0805">Transcription regulation</keyword>
<evidence type="ECO:0000313" key="8">
    <source>
        <dbReference type="EMBL" id="KAH6685890.1"/>
    </source>
</evidence>
<name>A0A9P9AA36_9PEZI</name>
<dbReference type="Pfam" id="PF00172">
    <property type="entry name" value="Zn_clus"/>
    <property type="match status" value="1"/>
</dbReference>
<reference evidence="8" key="1">
    <citation type="journal article" date="2021" name="Nat. Commun.">
        <title>Genetic determinants of endophytism in the Arabidopsis root mycobiome.</title>
        <authorList>
            <person name="Mesny F."/>
            <person name="Miyauchi S."/>
            <person name="Thiergart T."/>
            <person name="Pickel B."/>
            <person name="Atanasova L."/>
            <person name="Karlsson M."/>
            <person name="Huettel B."/>
            <person name="Barry K.W."/>
            <person name="Haridas S."/>
            <person name="Chen C."/>
            <person name="Bauer D."/>
            <person name="Andreopoulos W."/>
            <person name="Pangilinan J."/>
            <person name="LaButti K."/>
            <person name="Riley R."/>
            <person name="Lipzen A."/>
            <person name="Clum A."/>
            <person name="Drula E."/>
            <person name="Henrissat B."/>
            <person name="Kohler A."/>
            <person name="Grigoriev I.V."/>
            <person name="Martin F.M."/>
            <person name="Hacquard S."/>
        </authorList>
    </citation>
    <scope>NUCLEOTIDE SEQUENCE</scope>
    <source>
        <strain evidence="8">MPI-SDFR-AT-0117</strain>
    </source>
</reference>
<organism evidence="8 9">
    <name type="scientific">Plectosphaerella plurivora</name>
    <dbReference type="NCBI Taxonomy" id="936078"/>
    <lineage>
        <taxon>Eukaryota</taxon>
        <taxon>Fungi</taxon>
        <taxon>Dikarya</taxon>
        <taxon>Ascomycota</taxon>
        <taxon>Pezizomycotina</taxon>
        <taxon>Sordariomycetes</taxon>
        <taxon>Hypocreomycetidae</taxon>
        <taxon>Glomerellales</taxon>
        <taxon>Plectosphaerellaceae</taxon>
        <taxon>Plectosphaerella</taxon>
    </lineage>
</organism>
<dbReference type="PROSITE" id="PS00463">
    <property type="entry name" value="ZN2_CY6_FUNGAL_1"/>
    <property type="match status" value="1"/>
</dbReference>
<dbReference type="SMART" id="SM00066">
    <property type="entry name" value="GAL4"/>
    <property type="match status" value="1"/>
</dbReference>
<sequence>MSSRSKSGCITCKIRRVKCDETKPACQKCLSSKRTCDGYLSNENAMSRRKLAETVRHLSVIGPVSRALTQSPSSSNPLSRPVSPNDTTFFDLFRRATVPGTCTIFPSSIWAENVMQLAHGEPAIWHATVALGTLHQRESLGLGGPEDAHLARRAEAHYIRAMALAAELDSSTKVVTLSILLIAAASMLSRFSDMQTHIMSSLRIVNQDSAQHPSLGALRGSLMRIDVQAMTFSDSSSPYPFQQSAAVSTVDTLLNSPFPQELSYETLSSEMFAIARGFFLLDDTLLSGVAPHGPWLTKLDALIRRLVVWENRVASWEVSHQPTHSHVTTRVCLRLFHVTMRIVIHASSFGPESRWDIFLGNFEYSLRLAATLVDRLRSGNSVSLSLEPGLIIPLWMIVHRCRHWGLRRAALDILATVNRVEGMWRSEATGKILAAMVEVEEESLPQPVIGTVYNPVLLDVSMLTIPWSAWSKPGFLVPTSIRWDDGPVVPDKKRVKEIVGMVHLSDRLVDLSLLMSAENDEDPYGLTRLVTVHL</sequence>
<evidence type="ECO:0000256" key="5">
    <source>
        <dbReference type="ARBA" id="ARBA00023163"/>
    </source>
</evidence>
<dbReference type="GO" id="GO:0008270">
    <property type="term" value="F:zinc ion binding"/>
    <property type="evidence" value="ECO:0007669"/>
    <property type="project" value="InterPro"/>
</dbReference>
<evidence type="ECO:0000256" key="6">
    <source>
        <dbReference type="ARBA" id="ARBA00023242"/>
    </source>
</evidence>
<comment type="caution">
    <text evidence="8">The sequence shown here is derived from an EMBL/GenBank/DDBJ whole genome shotgun (WGS) entry which is preliminary data.</text>
</comment>
<dbReference type="EMBL" id="JAGSXJ010000014">
    <property type="protein sequence ID" value="KAH6685890.1"/>
    <property type="molecule type" value="Genomic_DNA"/>
</dbReference>
<keyword evidence="1" id="KW-0479">Metal-binding</keyword>
<feature type="domain" description="Zn(2)-C6 fungal-type" evidence="7">
    <location>
        <begin position="8"/>
        <end position="36"/>
    </location>
</feature>
<accession>A0A9P9AA36</accession>
<dbReference type="GO" id="GO:0000981">
    <property type="term" value="F:DNA-binding transcription factor activity, RNA polymerase II-specific"/>
    <property type="evidence" value="ECO:0007669"/>
    <property type="project" value="InterPro"/>
</dbReference>